<organism evidence="1 2">
    <name type="scientific">Handelsmanbacteria sp. (strain RIFCSPLOWO2_12_FULL_64_10)</name>
    <dbReference type="NCBI Taxonomy" id="1817868"/>
    <lineage>
        <taxon>Bacteria</taxon>
        <taxon>Candidatus Handelsmaniibacteriota</taxon>
    </lineage>
</organism>
<dbReference type="Proteomes" id="UP000178606">
    <property type="component" value="Unassembled WGS sequence"/>
</dbReference>
<protein>
    <submittedName>
        <fullName evidence="1">Uncharacterized protein</fullName>
    </submittedName>
</protein>
<gene>
    <name evidence="1" type="ORF">A3F84_27990</name>
</gene>
<evidence type="ECO:0000313" key="1">
    <source>
        <dbReference type="EMBL" id="OGG44050.1"/>
    </source>
</evidence>
<dbReference type="AlphaFoldDB" id="A0A1F6C4E9"/>
<evidence type="ECO:0000313" key="2">
    <source>
        <dbReference type="Proteomes" id="UP000178606"/>
    </source>
</evidence>
<name>A0A1F6C4E9_HANXR</name>
<reference evidence="1 2" key="1">
    <citation type="journal article" date="2016" name="Nat. Commun.">
        <title>Thousands of microbial genomes shed light on interconnected biogeochemical processes in an aquifer system.</title>
        <authorList>
            <person name="Anantharaman K."/>
            <person name="Brown C.T."/>
            <person name="Hug L.A."/>
            <person name="Sharon I."/>
            <person name="Castelle C.J."/>
            <person name="Probst A.J."/>
            <person name="Thomas B.C."/>
            <person name="Singh A."/>
            <person name="Wilkins M.J."/>
            <person name="Karaoz U."/>
            <person name="Brodie E.L."/>
            <person name="Williams K.H."/>
            <person name="Hubbard S.S."/>
            <person name="Banfield J.F."/>
        </authorList>
    </citation>
    <scope>NUCLEOTIDE SEQUENCE [LARGE SCALE GENOMIC DNA]</scope>
    <source>
        <strain evidence="2">RIFCSPLOWO2_12_FULL_64_10</strain>
    </source>
</reference>
<dbReference type="EMBL" id="MFKF01000418">
    <property type="protein sequence ID" value="OGG44050.1"/>
    <property type="molecule type" value="Genomic_DNA"/>
</dbReference>
<comment type="caution">
    <text evidence="1">The sequence shown here is derived from an EMBL/GenBank/DDBJ whole genome shotgun (WGS) entry which is preliminary data.</text>
</comment>
<sequence>MEEGEVCIVCGRRPDSFYVRVDSCAKQDCVFCSLFGVDVDRLFEDFPDAAGIVCLNCLSAYMRRDASPLASPLEGR</sequence>
<accession>A0A1F6C4E9</accession>
<proteinExistence type="predicted"/>